<sequence length="499" mass="51937">MAQADPRRRIPRTDRVLDLPEVVAAREHLSEATVRALIQAAQERARAGEIAPEDVIPVVVEKLSARSATTLSPVLNATGIVVHTNLGRAPLSPAARQAVRDAAGYVDVEMDLVSGRRSRRGSGAREALLAACPAAEDALVVNNGAAALVLATTALAAGREVLISRGEFVEIGAGFRLSDLMASTGAVLREVGTTNRTHLSDYEHGLSERTGCILKVHTSNFRVEGFTSAVGIAALRPLADRSGVPVVADVGSGLLHHDPLLPDEPDLTTALEAGADLVIASGDKLLGGPQTGLLLGSRQIIQKLARHPLARAVRCDKLALAALEATLSGTTPPVTRYLHADPTRLRERAERLASLVGARMVPHDGRVGGGAAPGVPLPGWAVELPESLALPLRTGAPAVVARVHDGSCLIDLRCIPEDDDGRLAAAVLDALTEVGLRPPSGRSAIPTPPSGRSDAPTPSSGQSDRPSELMGDQTDRSGDGAGRPDRADGPEGRDPRVNS</sequence>
<dbReference type="Pfam" id="PF12390">
    <property type="entry name" value="Se-cys_synth_N"/>
    <property type="match status" value="1"/>
</dbReference>
<dbReference type="InterPro" id="IPR015424">
    <property type="entry name" value="PyrdxlP-dep_Trfase"/>
</dbReference>
<dbReference type="AlphaFoldDB" id="A0A5J5L0W8"/>
<feature type="domain" description="L-seryl-tRNA selenium transferase N-terminal" evidence="11">
    <location>
        <begin position="7"/>
        <end position="46"/>
    </location>
</feature>
<organism evidence="12 13">
    <name type="scientific">Kocuria coralli</name>
    <dbReference type="NCBI Taxonomy" id="1461025"/>
    <lineage>
        <taxon>Bacteria</taxon>
        <taxon>Bacillati</taxon>
        <taxon>Actinomycetota</taxon>
        <taxon>Actinomycetes</taxon>
        <taxon>Micrococcales</taxon>
        <taxon>Micrococcaceae</taxon>
        <taxon>Kocuria</taxon>
    </lineage>
</organism>
<evidence type="ECO:0000256" key="10">
    <source>
        <dbReference type="SAM" id="MobiDB-lite"/>
    </source>
</evidence>
<dbReference type="UniPathway" id="UPA00906">
    <property type="reaction ID" value="UER00896"/>
</dbReference>
<evidence type="ECO:0000256" key="6">
    <source>
        <dbReference type="ARBA" id="ARBA00023266"/>
    </source>
</evidence>
<evidence type="ECO:0000256" key="4">
    <source>
        <dbReference type="ARBA" id="ARBA00022898"/>
    </source>
</evidence>
<comment type="cofactor">
    <cofactor evidence="1 8 9">
        <name>pyridoxal 5'-phosphate</name>
        <dbReference type="ChEBI" id="CHEBI:597326"/>
    </cofactor>
</comment>
<comment type="catalytic activity">
    <reaction evidence="8">
        <text>L-seryl-tRNA(Sec) + selenophosphate + H(+) = L-selenocysteinyl-tRNA(Sec) + phosphate</text>
        <dbReference type="Rhea" id="RHEA:22728"/>
        <dbReference type="Rhea" id="RHEA-COMP:9742"/>
        <dbReference type="Rhea" id="RHEA-COMP:9743"/>
        <dbReference type="ChEBI" id="CHEBI:15378"/>
        <dbReference type="ChEBI" id="CHEBI:16144"/>
        <dbReference type="ChEBI" id="CHEBI:43474"/>
        <dbReference type="ChEBI" id="CHEBI:78533"/>
        <dbReference type="ChEBI" id="CHEBI:78573"/>
        <dbReference type="EC" id="2.9.1.1"/>
    </reaction>
</comment>
<dbReference type="PANTHER" id="PTHR32328:SF0">
    <property type="entry name" value="L-SERYL-TRNA(SEC) SELENIUM TRANSFERASE"/>
    <property type="match status" value="1"/>
</dbReference>
<feature type="region of interest" description="Disordered" evidence="10">
    <location>
        <begin position="436"/>
        <end position="499"/>
    </location>
</feature>
<dbReference type="Pfam" id="PF03841">
    <property type="entry name" value="SelA"/>
    <property type="match status" value="1"/>
</dbReference>
<feature type="compositionally biased region" description="Basic and acidic residues" evidence="10">
    <location>
        <begin position="473"/>
        <end position="499"/>
    </location>
</feature>
<dbReference type="HAMAP" id="MF_00423">
    <property type="entry name" value="SelA"/>
    <property type="match status" value="1"/>
</dbReference>
<evidence type="ECO:0000259" key="11">
    <source>
        <dbReference type="Pfam" id="PF12390"/>
    </source>
</evidence>
<dbReference type="InterPro" id="IPR018319">
    <property type="entry name" value="SelA-like"/>
</dbReference>
<name>A0A5J5L0W8_9MICC</name>
<comment type="caution">
    <text evidence="12">The sequence shown here is derived from an EMBL/GenBank/DDBJ whole genome shotgun (WGS) entry which is preliminary data.</text>
</comment>
<keyword evidence="13" id="KW-1185">Reference proteome</keyword>
<keyword evidence="6 8" id="KW-0711">Selenium</keyword>
<dbReference type="Proteomes" id="UP000325957">
    <property type="component" value="Unassembled WGS sequence"/>
</dbReference>
<evidence type="ECO:0000256" key="8">
    <source>
        <dbReference type="HAMAP-Rule" id="MF_00423"/>
    </source>
</evidence>
<reference evidence="12 13" key="1">
    <citation type="submission" date="2019-05" db="EMBL/GenBank/DDBJ databases">
        <title>Kocuria coralli sp. nov., a novel actinobacterium isolated from coral reef seawater.</title>
        <authorList>
            <person name="Li J."/>
        </authorList>
    </citation>
    <scope>NUCLEOTIDE SEQUENCE [LARGE SCALE GENOMIC DNA]</scope>
    <source>
        <strain evidence="12 13">SCSIO 13007</strain>
    </source>
</reference>
<comment type="pathway">
    <text evidence="8">Aminoacyl-tRNA biosynthesis; selenocysteinyl-tRNA(Sec) biosynthesis; selenocysteinyl-tRNA(Sec) from L-seryl-tRNA(Sec) (bacterial route): step 1/1.</text>
</comment>
<dbReference type="InterPro" id="IPR025862">
    <property type="entry name" value="SelA_trans_N_dom"/>
</dbReference>
<dbReference type="SUPFAM" id="SSF53383">
    <property type="entry name" value="PLP-dependent transferases"/>
    <property type="match status" value="1"/>
</dbReference>
<dbReference type="EMBL" id="SZWF01000004">
    <property type="protein sequence ID" value="KAA9394835.1"/>
    <property type="molecule type" value="Genomic_DNA"/>
</dbReference>
<dbReference type="PANTHER" id="PTHR32328">
    <property type="entry name" value="L-SERYL-TRNA(SEC) SELENIUM TRANSFERASE"/>
    <property type="match status" value="1"/>
</dbReference>
<keyword evidence="3 8" id="KW-0808">Transferase</keyword>
<dbReference type="GO" id="GO:0001514">
    <property type="term" value="P:selenocysteine incorporation"/>
    <property type="evidence" value="ECO:0007669"/>
    <property type="project" value="UniProtKB-UniRule"/>
</dbReference>
<evidence type="ECO:0000313" key="13">
    <source>
        <dbReference type="Proteomes" id="UP000325957"/>
    </source>
</evidence>
<dbReference type="RefSeq" id="WP_158033146.1">
    <property type="nucleotide sequence ID" value="NZ_ML708613.1"/>
</dbReference>
<dbReference type="EC" id="2.9.1.1" evidence="8"/>
<comment type="similarity">
    <text evidence="7 8">Belongs to the SelA family.</text>
</comment>
<accession>A0A5J5L0W8</accession>
<dbReference type="Gene3D" id="3.90.1150.180">
    <property type="match status" value="1"/>
</dbReference>
<evidence type="ECO:0000256" key="5">
    <source>
        <dbReference type="ARBA" id="ARBA00022917"/>
    </source>
</evidence>
<dbReference type="NCBIfam" id="TIGR00474">
    <property type="entry name" value="selA"/>
    <property type="match status" value="1"/>
</dbReference>
<dbReference type="GO" id="GO:0004125">
    <property type="term" value="F:L-seryl-tRNA(Sec) selenium transferase activity"/>
    <property type="evidence" value="ECO:0007669"/>
    <property type="project" value="UniProtKB-UniRule"/>
</dbReference>
<dbReference type="GO" id="GO:0005737">
    <property type="term" value="C:cytoplasm"/>
    <property type="evidence" value="ECO:0007669"/>
    <property type="project" value="UniProtKB-SubCell"/>
</dbReference>
<proteinExistence type="inferred from homology"/>
<dbReference type="GO" id="GO:0001717">
    <property type="term" value="P:conversion of seryl-tRNAsec to selenocys-tRNAsec"/>
    <property type="evidence" value="ECO:0007669"/>
    <property type="project" value="UniProtKB-UniRule"/>
</dbReference>
<dbReference type="InterPro" id="IPR015421">
    <property type="entry name" value="PyrdxlP-dep_Trfase_major"/>
</dbReference>
<keyword evidence="5 8" id="KW-0648">Protein biosynthesis</keyword>
<evidence type="ECO:0000256" key="3">
    <source>
        <dbReference type="ARBA" id="ARBA00022679"/>
    </source>
</evidence>
<evidence type="ECO:0000256" key="7">
    <source>
        <dbReference type="ARBA" id="ARBA00044507"/>
    </source>
</evidence>
<evidence type="ECO:0000256" key="9">
    <source>
        <dbReference type="PIRSR" id="PIRSR618319-50"/>
    </source>
</evidence>
<keyword evidence="2 8" id="KW-0963">Cytoplasm</keyword>
<dbReference type="Gene3D" id="3.40.640.10">
    <property type="entry name" value="Type I PLP-dependent aspartate aminotransferase-like (Major domain)"/>
    <property type="match status" value="1"/>
</dbReference>
<comment type="function">
    <text evidence="8">Converts seryl-tRNA(Sec) to selenocysteinyl-tRNA(Sec) required for selenoprotein biosynthesis.</text>
</comment>
<feature type="modified residue" description="N6-(pyridoxal phosphate)lysine" evidence="8 9">
    <location>
        <position position="284"/>
    </location>
</feature>
<comment type="subcellular location">
    <subcellularLocation>
        <location evidence="8">Cytoplasm</location>
    </subcellularLocation>
</comment>
<protein>
    <recommendedName>
        <fullName evidence="8">L-seryl-tRNA(Sec) selenium transferase</fullName>
        <ecNumber evidence="8">2.9.1.1</ecNumber>
    </recommendedName>
    <alternativeName>
        <fullName evidence="8">Selenocysteine synthase</fullName>
        <shortName evidence="8">Sec synthase</shortName>
    </alternativeName>
    <alternativeName>
        <fullName evidence="8">Selenocysteinyl-tRNA(Sec) synthase</fullName>
    </alternativeName>
</protein>
<gene>
    <name evidence="8" type="primary">selA</name>
    <name evidence="12" type="ORF">FCK90_04695</name>
</gene>
<evidence type="ECO:0000256" key="2">
    <source>
        <dbReference type="ARBA" id="ARBA00022490"/>
    </source>
</evidence>
<evidence type="ECO:0000313" key="12">
    <source>
        <dbReference type="EMBL" id="KAA9394835.1"/>
    </source>
</evidence>
<evidence type="ECO:0000256" key="1">
    <source>
        <dbReference type="ARBA" id="ARBA00001933"/>
    </source>
</evidence>
<dbReference type="OrthoDB" id="9787096at2"/>
<dbReference type="InterPro" id="IPR004534">
    <property type="entry name" value="SelA_trans"/>
</dbReference>
<keyword evidence="4 8" id="KW-0663">Pyridoxal phosphate</keyword>